<feature type="region of interest" description="Disordered" evidence="6">
    <location>
        <begin position="1"/>
        <end position="49"/>
    </location>
</feature>
<dbReference type="SUPFAM" id="SSF56059">
    <property type="entry name" value="Glutathione synthetase ATP-binding domain-like"/>
    <property type="match status" value="1"/>
</dbReference>
<dbReference type="InterPro" id="IPR011761">
    <property type="entry name" value="ATP-grasp"/>
</dbReference>
<dbReference type="GO" id="GO:0005829">
    <property type="term" value="C:cytosol"/>
    <property type="evidence" value="ECO:0007669"/>
    <property type="project" value="TreeGrafter"/>
</dbReference>
<dbReference type="InterPro" id="IPR013815">
    <property type="entry name" value="ATP_grasp_subdomain_1"/>
</dbReference>
<gene>
    <name evidence="8" type="ORF">SAMN05421802_10619</name>
</gene>
<evidence type="ECO:0000256" key="2">
    <source>
        <dbReference type="ARBA" id="ARBA00022741"/>
    </source>
</evidence>
<feature type="domain" description="ATP-grasp" evidence="7">
    <location>
        <begin position="135"/>
        <end position="327"/>
    </location>
</feature>
<keyword evidence="4 5" id="KW-0067">ATP-binding</keyword>
<protein>
    <submittedName>
        <fullName evidence="8">Formate-dependent phosphoribosylglycinamide formyltransferase</fullName>
    </submittedName>
</protein>
<dbReference type="RefSeq" id="WP_253705041.1">
    <property type="nucleotide sequence ID" value="NZ_FTMH01000006.1"/>
</dbReference>
<dbReference type="GO" id="GO:0046872">
    <property type="term" value="F:metal ion binding"/>
    <property type="evidence" value="ECO:0007669"/>
    <property type="project" value="InterPro"/>
</dbReference>
<organism evidence="8 9">
    <name type="scientific">Corynebacterium afermentans</name>
    <dbReference type="NCBI Taxonomy" id="38286"/>
    <lineage>
        <taxon>Bacteria</taxon>
        <taxon>Bacillati</taxon>
        <taxon>Actinomycetota</taxon>
        <taxon>Actinomycetes</taxon>
        <taxon>Mycobacteriales</taxon>
        <taxon>Corynebacteriaceae</taxon>
        <taxon>Corynebacterium</taxon>
    </lineage>
</organism>
<keyword evidence="2 5" id="KW-0547">Nucleotide-binding</keyword>
<evidence type="ECO:0000259" key="7">
    <source>
        <dbReference type="PROSITE" id="PS50975"/>
    </source>
</evidence>
<evidence type="ECO:0000256" key="3">
    <source>
        <dbReference type="ARBA" id="ARBA00022755"/>
    </source>
</evidence>
<dbReference type="Gene3D" id="3.30.470.20">
    <property type="entry name" value="ATP-grasp fold, B domain"/>
    <property type="match status" value="1"/>
</dbReference>
<dbReference type="GO" id="GO:0006164">
    <property type="term" value="P:purine nucleotide biosynthetic process"/>
    <property type="evidence" value="ECO:0007669"/>
    <property type="project" value="UniProtKB-KW"/>
</dbReference>
<dbReference type="GO" id="GO:0005524">
    <property type="term" value="F:ATP binding"/>
    <property type="evidence" value="ECO:0007669"/>
    <property type="project" value="UniProtKB-UniRule"/>
</dbReference>
<dbReference type="AlphaFoldDB" id="A0A9X8R259"/>
<evidence type="ECO:0000313" key="9">
    <source>
        <dbReference type="Proteomes" id="UP000185547"/>
    </source>
</evidence>
<dbReference type="PANTHER" id="PTHR43055:SF1">
    <property type="entry name" value="FORMATE-DEPENDENT PHOSPHORIBOSYLGLYCINAMIDE FORMYLTRANSFERASE"/>
    <property type="match status" value="1"/>
</dbReference>
<sequence length="404" mass="43351">MTVPHSAEHPSERPVGPNTGPNAEHSADDTGAIPTVNDTARAPSEEPAEMPRRALILGESAMALDLEQAYKRMGFDTRIGAASIAEVFYPGIIVTSGDAEDTIETVEEVSQRVGAVVAPSVEGCRHTADRMAVRKQANEELGLPTLDYEFAATPQEMHDAVERIGYPCVVKAPTSKDGEGFSFVHSDADLADAWRAADRGLGQGAVVERYIDFDFEATILAARSIDPSTGELATWFCEPIGTRHRDGKLVESWQPAPLPEAAMDNARSIAARIVGALASCGIFSVEMFVSGDDVYFSQVTPRPSRDGLVTFVTQRINQFDLQARATQRLPIDSTLISPGAVRFLEGHPSQAALAAAMAVEEVTVRMLGDGTLVLATADSAAEARQRTDEAVREIYKIDGKPGEN</sequence>
<dbReference type="PANTHER" id="PTHR43055">
    <property type="entry name" value="FORMATE-DEPENDENT PHOSPHORIBOSYLGLYCINAMIDE FORMYLTRANSFERASE"/>
    <property type="match status" value="1"/>
</dbReference>
<dbReference type="EMBL" id="FTMH01000006">
    <property type="protein sequence ID" value="SIQ09196.1"/>
    <property type="molecule type" value="Genomic_DNA"/>
</dbReference>
<dbReference type="Proteomes" id="UP000185547">
    <property type="component" value="Unassembled WGS sequence"/>
</dbReference>
<evidence type="ECO:0000256" key="4">
    <source>
        <dbReference type="ARBA" id="ARBA00022840"/>
    </source>
</evidence>
<accession>A0A9X8R259</accession>
<feature type="compositionally biased region" description="Basic and acidic residues" evidence="6">
    <location>
        <begin position="1"/>
        <end position="12"/>
    </location>
</feature>
<dbReference type="Gene3D" id="3.30.1490.20">
    <property type="entry name" value="ATP-grasp fold, A domain"/>
    <property type="match status" value="1"/>
</dbReference>
<proteinExistence type="predicted"/>
<keyword evidence="9" id="KW-1185">Reference proteome</keyword>
<dbReference type="PROSITE" id="PS50975">
    <property type="entry name" value="ATP_GRASP"/>
    <property type="match status" value="1"/>
</dbReference>
<evidence type="ECO:0000313" key="8">
    <source>
        <dbReference type="EMBL" id="SIQ09196.1"/>
    </source>
</evidence>
<keyword evidence="1" id="KW-0436">Ligase</keyword>
<keyword evidence="3" id="KW-0658">Purine biosynthesis</keyword>
<reference evidence="8 9" key="1">
    <citation type="submission" date="2017-01" db="EMBL/GenBank/DDBJ databases">
        <authorList>
            <person name="Varghese N."/>
            <person name="Submissions S."/>
        </authorList>
    </citation>
    <scope>NUCLEOTIDE SEQUENCE [LARGE SCALE GENOMIC DNA]</scope>
    <source>
        <strain evidence="8 9">DSM 44280</strain>
    </source>
</reference>
<dbReference type="Pfam" id="PF02222">
    <property type="entry name" value="ATP-grasp"/>
    <property type="match status" value="1"/>
</dbReference>
<name>A0A9X8R259_9CORY</name>
<dbReference type="GO" id="GO:0016874">
    <property type="term" value="F:ligase activity"/>
    <property type="evidence" value="ECO:0007669"/>
    <property type="project" value="UniProtKB-KW"/>
</dbReference>
<comment type="caution">
    <text evidence="8">The sequence shown here is derived from an EMBL/GenBank/DDBJ whole genome shotgun (WGS) entry which is preliminary data.</text>
</comment>
<dbReference type="InterPro" id="IPR003135">
    <property type="entry name" value="ATP-grasp_carboxylate-amine"/>
</dbReference>
<evidence type="ECO:0000256" key="1">
    <source>
        <dbReference type="ARBA" id="ARBA00022598"/>
    </source>
</evidence>
<evidence type="ECO:0000256" key="6">
    <source>
        <dbReference type="SAM" id="MobiDB-lite"/>
    </source>
</evidence>
<evidence type="ECO:0000256" key="5">
    <source>
        <dbReference type="PROSITE-ProRule" id="PRU00409"/>
    </source>
</evidence>